<comment type="caution">
    <text evidence="2">The sequence shown here is derived from an EMBL/GenBank/DDBJ whole genome shotgun (WGS) entry which is preliminary data.</text>
</comment>
<dbReference type="Proteomes" id="UP000268093">
    <property type="component" value="Unassembled WGS sequence"/>
</dbReference>
<organism evidence="2 3">
    <name type="scientific">Jimgerdemannia flammicorona</name>
    <dbReference type="NCBI Taxonomy" id="994334"/>
    <lineage>
        <taxon>Eukaryota</taxon>
        <taxon>Fungi</taxon>
        <taxon>Fungi incertae sedis</taxon>
        <taxon>Mucoromycota</taxon>
        <taxon>Mucoromycotina</taxon>
        <taxon>Endogonomycetes</taxon>
        <taxon>Endogonales</taxon>
        <taxon>Endogonaceae</taxon>
        <taxon>Jimgerdemannia</taxon>
    </lineage>
</organism>
<feature type="transmembrane region" description="Helical" evidence="1">
    <location>
        <begin position="88"/>
        <end position="112"/>
    </location>
</feature>
<accession>A0A433CYC9</accession>
<evidence type="ECO:0000313" key="3">
    <source>
        <dbReference type="Proteomes" id="UP000268093"/>
    </source>
</evidence>
<keyword evidence="1" id="KW-1133">Transmembrane helix</keyword>
<sequence>MLNSKIKSRSKTLSRSRANNLTLDKFVSISQNHLANVNPALPVKTAQRPRVGAVPPPSNLRVPAARVALAIETAVIVRVTVQASAATVAIAAGSVIVALVVASTVIVTWAIVGLGGTGTVIPGRIPNGGEVHFLLIGMLGARVASRGRRAVVGSGGIGEGSAPAARQTLYLHHPLARDSNFKRA</sequence>
<feature type="non-terminal residue" evidence="2">
    <location>
        <position position="184"/>
    </location>
</feature>
<keyword evidence="1" id="KW-0472">Membrane</keyword>
<proteinExistence type="predicted"/>
<evidence type="ECO:0000313" key="2">
    <source>
        <dbReference type="EMBL" id="RUP43596.1"/>
    </source>
</evidence>
<protein>
    <submittedName>
        <fullName evidence="2">Uncharacterized protein</fullName>
    </submittedName>
</protein>
<keyword evidence="1" id="KW-0812">Transmembrane</keyword>
<keyword evidence="3" id="KW-1185">Reference proteome</keyword>
<gene>
    <name evidence="2" type="ORF">BC936DRAFT_136961</name>
</gene>
<reference evidence="2 3" key="1">
    <citation type="journal article" date="2018" name="New Phytol.">
        <title>Phylogenomics of Endogonaceae and evolution of mycorrhizas within Mucoromycota.</title>
        <authorList>
            <person name="Chang Y."/>
            <person name="Desiro A."/>
            <person name="Na H."/>
            <person name="Sandor L."/>
            <person name="Lipzen A."/>
            <person name="Clum A."/>
            <person name="Barry K."/>
            <person name="Grigoriev I.V."/>
            <person name="Martin F.M."/>
            <person name="Stajich J.E."/>
            <person name="Smith M.E."/>
            <person name="Bonito G."/>
            <person name="Spatafora J.W."/>
        </authorList>
    </citation>
    <scope>NUCLEOTIDE SEQUENCE [LARGE SCALE GENOMIC DNA]</scope>
    <source>
        <strain evidence="2 3">GMNB39</strain>
    </source>
</reference>
<evidence type="ECO:0000256" key="1">
    <source>
        <dbReference type="SAM" id="Phobius"/>
    </source>
</evidence>
<name>A0A433CYC9_9FUNG</name>
<dbReference type="AlphaFoldDB" id="A0A433CYC9"/>
<dbReference type="EMBL" id="RBNI01010635">
    <property type="protein sequence ID" value="RUP43596.1"/>
    <property type="molecule type" value="Genomic_DNA"/>
</dbReference>
<dbReference type="OrthoDB" id="48651at2759"/>